<evidence type="ECO:0000256" key="1">
    <source>
        <dbReference type="SAM" id="MobiDB-lite"/>
    </source>
</evidence>
<accession>A0ABR0UYU9</accession>
<dbReference type="PANTHER" id="PTHR13847">
    <property type="entry name" value="SARCOSINE DEHYDROGENASE-RELATED"/>
    <property type="match status" value="1"/>
</dbReference>
<dbReference type="SUPFAM" id="SSF51905">
    <property type="entry name" value="FAD/NAD(P)-binding domain"/>
    <property type="match status" value="1"/>
</dbReference>
<proteinExistence type="predicted"/>
<evidence type="ECO:0000313" key="4">
    <source>
        <dbReference type="Proteomes" id="UP001318860"/>
    </source>
</evidence>
<organism evidence="3 4">
    <name type="scientific">Rehmannia glutinosa</name>
    <name type="common">Chinese foxglove</name>
    <dbReference type="NCBI Taxonomy" id="99300"/>
    <lineage>
        <taxon>Eukaryota</taxon>
        <taxon>Viridiplantae</taxon>
        <taxon>Streptophyta</taxon>
        <taxon>Embryophyta</taxon>
        <taxon>Tracheophyta</taxon>
        <taxon>Spermatophyta</taxon>
        <taxon>Magnoliopsida</taxon>
        <taxon>eudicotyledons</taxon>
        <taxon>Gunneridae</taxon>
        <taxon>Pentapetalae</taxon>
        <taxon>asterids</taxon>
        <taxon>lamiids</taxon>
        <taxon>Lamiales</taxon>
        <taxon>Orobanchaceae</taxon>
        <taxon>Rehmannieae</taxon>
        <taxon>Rehmannia</taxon>
    </lineage>
</organism>
<gene>
    <name evidence="3" type="ORF">DH2020_039315</name>
</gene>
<evidence type="ECO:0000259" key="2">
    <source>
        <dbReference type="Pfam" id="PF01266"/>
    </source>
</evidence>
<evidence type="ECO:0000313" key="3">
    <source>
        <dbReference type="EMBL" id="KAK6126941.1"/>
    </source>
</evidence>
<keyword evidence="4" id="KW-1185">Reference proteome</keyword>
<protein>
    <recommendedName>
        <fullName evidence="2">FAD dependent oxidoreductase domain-containing protein</fullName>
    </recommendedName>
</protein>
<feature type="domain" description="FAD dependent oxidoreductase" evidence="2">
    <location>
        <begin position="83"/>
        <end position="456"/>
    </location>
</feature>
<feature type="region of interest" description="Disordered" evidence="1">
    <location>
        <begin position="1"/>
        <end position="34"/>
    </location>
</feature>
<dbReference type="Proteomes" id="UP001318860">
    <property type="component" value="Unassembled WGS sequence"/>
</dbReference>
<name>A0ABR0UYU9_REHGL</name>
<dbReference type="Gene3D" id="3.50.50.60">
    <property type="entry name" value="FAD/NAD(P)-binding domain"/>
    <property type="match status" value="1"/>
</dbReference>
<dbReference type="InterPro" id="IPR006076">
    <property type="entry name" value="FAD-dep_OxRdtase"/>
</dbReference>
<reference evidence="3 4" key="1">
    <citation type="journal article" date="2021" name="Comput. Struct. Biotechnol. J.">
        <title>De novo genome assembly of the potent medicinal plant Rehmannia glutinosa using nanopore technology.</title>
        <authorList>
            <person name="Ma L."/>
            <person name="Dong C."/>
            <person name="Song C."/>
            <person name="Wang X."/>
            <person name="Zheng X."/>
            <person name="Niu Y."/>
            <person name="Chen S."/>
            <person name="Feng W."/>
        </authorList>
    </citation>
    <scope>NUCLEOTIDE SEQUENCE [LARGE SCALE GENOMIC DNA]</scope>
    <source>
        <strain evidence="3">DH-2019</strain>
    </source>
</reference>
<dbReference type="Gene3D" id="3.30.9.10">
    <property type="entry name" value="D-Amino Acid Oxidase, subunit A, domain 2"/>
    <property type="match status" value="1"/>
</dbReference>
<sequence length="479" mass="52373">MSRRGGSSHQSKGKGLASGSEQQPPPPPPRFDEAFDLNEDEMKLVLLVCNKKKTTTSSSCSSSSFFSVRCSSSSSVSQRPLRYAVLGAGFAGLSVAWNLLQHGPKERHLCVDIYDEVGIGGGASGVAGGLLHPYSPKVKLLWRGAECWKESLNLLNIAERALVNEGKGETLENGESPIIRRRGILRPAVNLKNMNIMTENAQNCLANCRIKLIHEDAAQKLIPNLSVPLNLAFYMPEALNINAQSYLKGLYLACENLANEMSNLGHGHRELSFRQKSVQSLPEIAGDYDAVIICFGARADFLPELSGKLPLRTCRGVIAQLQLGDDMREEYPKHSPSVLSDAWLAVHGARNIDLGSTWDWKSKNYSRDVSTDEASKATEVLLRKASSVYPAIENWTITGAVAGLRAMPPLTADGSLPLLGRVNEYVDGDHTCKYWLFTGLGARGLLFHGWLGKLLALAVLSCDEDLIPCELTSWKHKMD</sequence>
<dbReference type="EMBL" id="JABTTQ020001951">
    <property type="protein sequence ID" value="KAK6126941.1"/>
    <property type="molecule type" value="Genomic_DNA"/>
</dbReference>
<dbReference type="InterPro" id="IPR036188">
    <property type="entry name" value="FAD/NAD-bd_sf"/>
</dbReference>
<feature type="compositionally biased region" description="Polar residues" evidence="1">
    <location>
        <begin position="1"/>
        <end position="10"/>
    </location>
</feature>
<dbReference type="Pfam" id="PF01266">
    <property type="entry name" value="DAO"/>
    <property type="match status" value="1"/>
</dbReference>
<comment type="caution">
    <text evidence="3">The sequence shown here is derived from an EMBL/GenBank/DDBJ whole genome shotgun (WGS) entry which is preliminary data.</text>
</comment>
<dbReference type="PANTHER" id="PTHR13847:SF261">
    <property type="entry name" value="FAD-DEPENDENT OXIDOREDUCTASE FAMILY PROTEIN"/>
    <property type="match status" value="1"/>
</dbReference>